<evidence type="ECO:0000256" key="1">
    <source>
        <dbReference type="ARBA" id="ARBA00001971"/>
    </source>
</evidence>
<dbReference type="GO" id="GO:0016705">
    <property type="term" value="F:oxidoreductase activity, acting on paired donors, with incorporation or reduction of molecular oxygen"/>
    <property type="evidence" value="ECO:0007669"/>
    <property type="project" value="InterPro"/>
</dbReference>
<evidence type="ECO:0000256" key="5">
    <source>
        <dbReference type="ARBA" id="ARBA00023004"/>
    </source>
</evidence>
<protein>
    <submittedName>
        <fullName evidence="7">Cytochrome P450 family protein</fullName>
    </submittedName>
</protein>
<dbReference type="GeneID" id="70124078"/>
<dbReference type="GO" id="GO:0005506">
    <property type="term" value="F:iron ion binding"/>
    <property type="evidence" value="ECO:0007669"/>
    <property type="project" value="InterPro"/>
</dbReference>
<keyword evidence="3" id="KW-0349">Heme</keyword>
<dbReference type="PANTHER" id="PTHR24305">
    <property type="entry name" value="CYTOCHROME P450"/>
    <property type="match status" value="1"/>
</dbReference>
<evidence type="ECO:0000256" key="4">
    <source>
        <dbReference type="ARBA" id="ARBA00022723"/>
    </source>
</evidence>
<dbReference type="CDD" id="cd11060">
    <property type="entry name" value="CYP57A1-like"/>
    <property type="match status" value="1"/>
</dbReference>
<dbReference type="RefSeq" id="XP_045963008.1">
    <property type="nucleotide sequence ID" value="XM_046095185.1"/>
</dbReference>
<dbReference type="InterPro" id="IPR002401">
    <property type="entry name" value="Cyt_P450_E_grp-I"/>
</dbReference>
<keyword evidence="6" id="KW-1133">Transmembrane helix</keyword>
<dbReference type="InterPro" id="IPR036396">
    <property type="entry name" value="Cyt_P450_sf"/>
</dbReference>
<name>A0A9P9A1Z7_9PEZI</name>
<dbReference type="Proteomes" id="UP000758603">
    <property type="component" value="Unassembled WGS sequence"/>
</dbReference>
<reference evidence="7" key="1">
    <citation type="journal article" date="2021" name="Nat. Commun.">
        <title>Genetic determinants of endophytism in the Arabidopsis root mycobiome.</title>
        <authorList>
            <person name="Mesny F."/>
            <person name="Miyauchi S."/>
            <person name="Thiergart T."/>
            <person name="Pickel B."/>
            <person name="Atanasova L."/>
            <person name="Karlsson M."/>
            <person name="Huettel B."/>
            <person name="Barry K.W."/>
            <person name="Haridas S."/>
            <person name="Chen C."/>
            <person name="Bauer D."/>
            <person name="Andreopoulos W."/>
            <person name="Pangilinan J."/>
            <person name="LaButti K."/>
            <person name="Riley R."/>
            <person name="Lipzen A."/>
            <person name="Clum A."/>
            <person name="Drula E."/>
            <person name="Henrissat B."/>
            <person name="Kohler A."/>
            <person name="Grigoriev I.V."/>
            <person name="Martin F.M."/>
            <person name="Hacquard S."/>
        </authorList>
    </citation>
    <scope>NUCLEOTIDE SEQUENCE</scope>
    <source>
        <strain evidence="7">MPI-SDFR-AT-0073</strain>
    </source>
</reference>
<dbReference type="GO" id="GO:0020037">
    <property type="term" value="F:heme binding"/>
    <property type="evidence" value="ECO:0007669"/>
    <property type="project" value="InterPro"/>
</dbReference>
<keyword evidence="8" id="KW-1185">Reference proteome</keyword>
<comment type="cofactor">
    <cofactor evidence="1">
        <name>heme</name>
        <dbReference type="ChEBI" id="CHEBI:30413"/>
    </cofactor>
</comment>
<evidence type="ECO:0000256" key="6">
    <source>
        <dbReference type="SAM" id="Phobius"/>
    </source>
</evidence>
<dbReference type="AlphaFoldDB" id="A0A9P9A1Z7"/>
<evidence type="ECO:0000313" key="7">
    <source>
        <dbReference type="EMBL" id="KAH6658877.1"/>
    </source>
</evidence>
<dbReference type="GO" id="GO:0004497">
    <property type="term" value="F:monooxygenase activity"/>
    <property type="evidence" value="ECO:0007669"/>
    <property type="project" value="InterPro"/>
</dbReference>
<keyword evidence="4" id="KW-0479">Metal-binding</keyword>
<evidence type="ECO:0000313" key="8">
    <source>
        <dbReference type="Proteomes" id="UP000758603"/>
    </source>
</evidence>
<dbReference type="Gene3D" id="1.10.630.10">
    <property type="entry name" value="Cytochrome P450"/>
    <property type="match status" value="1"/>
</dbReference>
<evidence type="ECO:0000256" key="2">
    <source>
        <dbReference type="ARBA" id="ARBA00010617"/>
    </source>
</evidence>
<dbReference type="PRINTS" id="PR00463">
    <property type="entry name" value="EP450I"/>
</dbReference>
<dbReference type="SUPFAM" id="SSF48264">
    <property type="entry name" value="Cytochrome P450"/>
    <property type="match status" value="1"/>
</dbReference>
<comment type="caution">
    <text evidence="7">The sequence shown here is derived from an EMBL/GenBank/DDBJ whole genome shotgun (WGS) entry which is preliminary data.</text>
</comment>
<evidence type="ECO:0000256" key="3">
    <source>
        <dbReference type="ARBA" id="ARBA00022617"/>
    </source>
</evidence>
<accession>A0A9P9A1Z7</accession>
<dbReference type="EMBL" id="JAGPXC010000001">
    <property type="protein sequence ID" value="KAH6658877.1"/>
    <property type="molecule type" value="Genomic_DNA"/>
</dbReference>
<dbReference type="InterPro" id="IPR050121">
    <property type="entry name" value="Cytochrome_P450_monoxygenase"/>
</dbReference>
<comment type="similarity">
    <text evidence="2">Belongs to the cytochrome P450 family.</text>
</comment>
<sequence length="446" mass="50851">MAESLTFSLLKAERRDVLPYVLAAGIAFISIVLFIRSRNPLSSVPGPFWAKWSNLWLVYHCRKGHIHRKMIEVHKKYGTLVRVGPNEVSTADIESLKTIYGAGNDFRKSDWYSVWQGSRKWDLFSERNEDIHRSQRRLVSHIYSLSSMKKLEPYVDNAITFFLTKLSTMEGQRIDVNKWVRLFAYDVIGEVTFSKRFGFIDEGKDDGAFTMIDNILYCANWVGHIPWFYWINVWLSPVIGNRLAVMQRQGKLLNLAANEIKERKQRGTDHHDMLEQLFDVQREKPDKLDDISVTSMAASNIFAGSDSTSVSISAFLYHVLRNPDCKRKLIEEVDAKAEAENVSRGAVFDLDVINNMPYLQACMYEALRCHPAVGVSLGRVVPPVGMKIGGQYIPGGSGISANAWVIHLDKEVFGEDADKFRPERWMEDPNRVSNMSTNLGPYSTLQ</sequence>
<proteinExistence type="inferred from homology"/>
<dbReference type="InterPro" id="IPR001128">
    <property type="entry name" value="Cyt_P450"/>
</dbReference>
<keyword evidence="6" id="KW-0472">Membrane</keyword>
<dbReference type="OrthoDB" id="3934656at2759"/>
<feature type="transmembrane region" description="Helical" evidence="6">
    <location>
        <begin position="17"/>
        <end position="35"/>
    </location>
</feature>
<dbReference type="PANTHER" id="PTHR24305:SF232">
    <property type="entry name" value="P450, PUTATIVE (EUROFUNG)-RELATED"/>
    <property type="match status" value="1"/>
</dbReference>
<keyword evidence="5" id="KW-0408">Iron</keyword>
<keyword evidence="6" id="KW-0812">Transmembrane</keyword>
<gene>
    <name evidence="7" type="ORF">BKA67DRAFT_165</name>
</gene>
<organism evidence="7 8">
    <name type="scientific">Truncatella angustata</name>
    <dbReference type="NCBI Taxonomy" id="152316"/>
    <lineage>
        <taxon>Eukaryota</taxon>
        <taxon>Fungi</taxon>
        <taxon>Dikarya</taxon>
        <taxon>Ascomycota</taxon>
        <taxon>Pezizomycotina</taxon>
        <taxon>Sordariomycetes</taxon>
        <taxon>Xylariomycetidae</taxon>
        <taxon>Amphisphaeriales</taxon>
        <taxon>Sporocadaceae</taxon>
        <taxon>Truncatella</taxon>
    </lineage>
</organism>
<dbReference type="Pfam" id="PF00067">
    <property type="entry name" value="p450"/>
    <property type="match status" value="1"/>
</dbReference>